<dbReference type="PANTHER" id="PTHR30627:SF1">
    <property type="entry name" value="PEPTIDOGLYCAN D,D-TRANSPEPTIDASE FTSI"/>
    <property type="match status" value="1"/>
</dbReference>
<feature type="transmembrane region" description="Helical" evidence="5">
    <location>
        <begin position="69"/>
        <end position="87"/>
    </location>
</feature>
<evidence type="ECO:0000256" key="4">
    <source>
        <dbReference type="SAM" id="MobiDB-lite"/>
    </source>
</evidence>
<evidence type="ECO:0000259" key="6">
    <source>
        <dbReference type="Pfam" id="PF00905"/>
    </source>
</evidence>
<dbReference type="InterPro" id="IPR050515">
    <property type="entry name" value="Beta-lactam/transpept"/>
</dbReference>
<feature type="compositionally biased region" description="Gly residues" evidence="4">
    <location>
        <begin position="31"/>
        <end position="43"/>
    </location>
</feature>
<protein>
    <submittedName>
        <fullName evidence="8">Cell division protein FtsI (Penicillin-binding protein 3)</fullName>
    </submittedName>
</protein>
<dbReference type="Pfam" id="PF00905">
    <property type="entry name" value="Transpeptidase"/>
    <property type="match status" value="1"/>
</dbReference>
<gene>
    <name evidence="8" type="ORF">SAMN04487905_104149</name>
</gene>
<feature type="compositionally biased region" description="Basic and acidic residues" evidence="4">
    <location>
        <begin position="13"/>
        <end position="27"/>
    </location>
</feature>
<dbReference type="AlphaFoldDB" id="A0A1H0SU41"/>
<dbReference type="Proteomes" id="UP000199497">
    <property type="component" value="Unassembled WGS sequence"/>
</dbReference>
<evidence type="ECO:0000256" key="3">
    <source>
        <dbReference type="ARBA" id="ARBA00023136"/>
    </source>
</evidence>
<keyword evidence="5" id="KW-1133">Transmembrane helix</keyword>
<proteinExistence type="inferred from homology"/>
<comment type="subcellular location">
    <subcellularLocation>
        <location evidence="1">Membrane</location>
    </subcellularLocation>
</comment>
<dbReference type="SUPFAM" id="SSF56601">
    <property type="entry name" value="beta-lactamase/transpeptidase-like"/>
    <property type="match status" value="1"/>
</dbReference>
<dbReference type="GO" id="GO:0005886">
    <property type="term" value="C:plasma membrane"/>
    <property type="evidence" value="ECO:0007669"/>
    <property type="project" value="TreeGrafter"/>
</dbReference>
<feature type="compositionally biased region" description="Basic residues" evidence="4">
    <location>
        <begin position="1"/>
        <end position="11"/>
    </location>
</feature>
<dbReference type="GO" id="GO:0071555">
    <property type="term" value="P:cell wall organization"/>
    <property type="evidence" value="ECO:0007669"/>
    <property type="project" value="TreeGrafter"/>
</dbReference>
<dbReference type="Gene3D" id="3.40.710.10">
    <property type="entry name" value="DD-peptidase/beta-lactamase superfamily"/>
    <property type="match status" value="1"/>
</dbReference>
<evidence type="ECO:0000313" key="9">
    <source>
        <dbReference type="Proteomes" id="UP000199497"/>
    </source>
</evidence>
<name>A0A1H0SU41_9ACTN</name>
<dbReference type="Gene3D" id="3.90.1310.10">
    <property type="entry name" value="Penicillin-binding protein 2a (Domain 2)"/>
    <property type="match status" value="1"/>
</dbReference>
<keyword evidence="8" id="KW-0132">Cell division</keyword>
<organism evidence="8 9">
    <name type="scientific">Actinopolyspora xinjiangensis</name>
    <dbReference type="NCBI Taxonomy" id="405564"/>
    <lineage>
        <taxon>Bacteria</taxon>
        <taxon>Bacillati</taxon>
        <taxon>Actinomycetota</taxon>
        <taxon>Actinomycetes</taxon>
        <taxon>Actinopolysporales</taxon>
        <taxon>Actinopolysporaceae</taxon>
        <taxon>Actinopolyspora</taxon>
    </lineage>
</organism>
<evidence type="ECO:0000259" key="7">
    <source>
        <dbReference type="Pfam" id="PF03717"/>
    </source>
</evidence>
<dbReference type="STRING" id="405564.SAMN04487905_104149"/>
<reference evidence="9" key="1">
    <citation type="submission" date="2016-10" db="EMBL/GenBank/DDBJ databases">
        <authorList>
            <person name="Varghese N."/>
            <person name="Submissions S."/>
        </authorList>
    </citation>
    <scope>NUCLEOTIDE SEQUENCE [LARGE SCALE GENOMIC DNA]</scope>
    <source>
        <strain evidence="9">DSM 46732</strain>
    </source>
</reference>
<feature type="region of interest" description="Disordered" evidence="4">
    <location>
        <begin position="335"/>
        <end position="362"/>
    </location>
</feature>
<keyword evidence="3 5" id="KW-0472">Membrane</keyword>
<evidence type="ECO:0000313" key="8">
    <source>
        <dbReference type="EMBL" id="SDP44768.1"/>
    </source>
</evidence>
<dbReference type="GO" id="GO:0051301">
    <property type="term" value="P:cell division"/>
    <property type="evidence" value="ECO:0007669"/>
    <property type="project" value="UniProtKB-KW"/>
</dbReference>
<feature type="domain" description="Penicillin-binding protein transpeptidase" evidence="6">
    <location>
        <begin position="320"/>
        <end position="628"/>
    </location>
</feature>
<dbReference type="RefSeq" id="WP_170837390.1">
    <property type="nucleotide sequence ID" value="NZ_FNJR01000004.1"/>
</dbReference>
<keyword evidence="8" id="KW-0131">Cell cycle</keyword>
<keyword evidence="9" id="KW-1185">Reference proteome</keyword>
<evidence type="ECO:0000256" key="1">
    <source>
        <dbReference type="ARBA" id="ARBA00004370"/>
    </source>
</evidence>
<dbReference type="InterPro" id="IPR012338">
    <property type="entry name" value="Beta-lactam/transpept-like"/>
</dbReference>
<dbReference type="SUPFAM" id="SSF56519">
    <property type="entry name" value="Penicillin binding protein dimerisation domain"/>
    <property type="match status" value="1"/>
</dbReference>
<sequence>MASRGRQRGSSRPRGDQPRRTKGRETTTSRGGAGLARGSAGGGARKRGSWRTRSGLAASRRRFGLGRMVLVLALVAAGVKLVVVQGFEASALSEQADDQLLTKTRIPAQRGSILDRNGRVLAFSSESRQLFANPALFDEQQRKARKNNPDLPTAAVKKRRIAAYIDEVTNGQVSERETLEALFSDEQFLYFGPLIEPAKARQIHDKYNRIGSEYRAVRQYPSGDVGAGIVGSASWRKGENKILGNVGLESSLNDTLSGEDGLRFSHTALGSTGLVIPGTKRTIRPARSGSDVRLTIDSDLQFVLDRKLDSYVEEVGAEGGSAVVLDARTGKVRALANSSPSAGPSEGNRASRHLSNPAITTPYEPGSVNKIITAAGAIEHGIVEPDTVLRVPSSIEMGGAVVNDAWEHGTVPLTFTGVLAKSSNVGTLMTAKRLGKERFAELVDKFGLGSRTGIALPGESSGVVPPSNQWSDTRFANLPIGQGLSMTVLQMAGMYQAIANDGVRIPPRVVESTTGPDGEVHEAPRPEGVRVVSESTADTVKNMLRAVVQDEEGQRGTAPQAALAGYQVSGKTGTAQQPDPSCGCYSNSQHWATFAGMVPADSPRYVIGIMIDDPDGGQLTAAPLFHDVAADLTRRYDIPLSSERAPEMTLRVR</sequence>
<dbReference type="Gene3D" id="3.30.450.330">
    <property type="match status" value="1"/>
</dbReference>
<dbReference type="EMBL" id="FNJR01000004">
    <property type="protein sequence ID" value="SDP44768.1"/>
    <property type="molecule type" value="Genomic_DNA"/>
</dbReference>
<evidence type="ECO:0000256" key="5">
    <source>
        <dbReference type="SAM" id="Phobius"/>
    </source>
</evidence>
<dbReference type="InterPro" id="IPR001460">
    <property type="entry name" value="PCN-bd_Tpept"/>
</dbReference>
<feature type="domain" description="Penicillin-binding protein dimerisation" evidence="7">
    <location>
        <begin position="106"/>
        <end position="264"/>
    </location>
</feature>
<dbReference type="GO" id="GO:0008658">
    <property type="term" value="F:penicillin binding"/>
    <property type="evidence" value="ECO:0007669"/>
    <property type="project" value="InterPro"/>
</dbReference>
<keyword evidence="5" id="KW-0812">Transmembrane</keyword>
<dbReference type="InterPro" id="IPR036138">
    <property type="entry name" value="PBP_dimer_sf"/>
</dbReference>
<dbReference type="InterPro" id="IPR005311">
    <property type="entry name" value="PBP_dimer"/>
</dbReference>
<comment type="similarity">
    <text evidence="2">Belongs to the transpeptidase family.</text>
</comment>
<dbReference type="PANTHER" id="PTHR30627">
    <property type="entry name" value="PEPTIDOGLYCAN D,D-TRANSPEPTIDASE"/>
    <property type="match status" value="1"/>
</dbReference>
<evidence type="ECO:0000256" key="2">
    <source>
        <dbReference type="ARBA" id="ARBA00007171"/>
    </source>
</evidence>
<accession>A0A1H0SU41</accession>
<feature type="region of interest" description="Disordered" evidence="4">
    <location>
        <begin position="1"/>
        <end position="53"/>
    </location>
</feature>
<dbReference type="Pfam" id="PF03717">
    <property type="entry name" value="PBP_dimer"/>
    <property type="match status" value="1"/>
</dbReference>